<protein>
    <recommendedName>
        <fullName evidence="3">Ketoreductase domain-containing protein</fullName>
    </recommendedName>
</protein>
<accession>A0AA40BZC0</accession>
<comment type="caution">
    <text evidence="4">The sequence shown here is derived from an EMBL/GenBank/DDBJ whole genome shotgun (WGS) entry which is preliminary data.</text>
</comment>
<dbReference type="GO" id="GO:0016491">
    <property type="term" value="F:oxidoreductase activity"/>
    <property type="evidence" value="ECO:0007669"/>
    <property type="project" value="UniProtKB-KW"/>
</dbReference>
<dbReference type="Gene3D" id="3.40.50.720">
    <property type="entry name" value="NAD(P)-binding Rossmann-like Domain"/>
    <property type="match status" value="1"/>
</dbReference>
<evidence type="ECO:0000256" key="2">
    <source>
        <dbReference type="ARBA" id="ARBA00023002"/>
    </source>
</evidence>
<evidence type="ECO:0000259" key="3">
    <source>
        <dbReference type="SMART" id="SM00822"/>
    </source>
</evidence>
<name>A0AA40BZC0_9PEZI</name>
<keyword evidence="2" id="KW-0560">Oxidoreductase</keyword>
<feature type="domain" description="Ketoreductase" evidence="3">
    <location>
        <begin position="30"/>
        <end position="200"/>
    </location>
</feature>
<sequence>MAMPSPITPYHQKLYPAIDPTHPELSTAGKSILITGAGSGIGAETALAFAKSGASHIGIVGRRAAALESTKSTIAASYPSVSVHVIPGDMTSLPSITSALQTFASALPSGKIDVLVANAGYINKITPLAETDPTDFWKVFEININGNYNLLRAFREVRAAKAVVLHVSSCMAHLPYVPGYAAYQASKLASTKMFEHFGVEEEGVRVIQYHPGLSRTEIGGTTEHLGLPEEAAFLDGRFVWAAWDVESLKGLKGRLEGDKGLFTVGLEGFPEIN</sequence>
<proteinExistence type="inferred from homology"/>
<dbReference type="Pfam" id="PF00106">
    <property type="entry name" value="adh_short"/>
    <property type="match status" value="1"/>
</dbReference>
<gene>
    <name evidence="4" type="ORF">B0T14DRAFT_584262</name>
</gene>
<dbReference type="AlphaFoldDB" id="A0AA40BZC0"/>
<evidence type="ECO:0000313" key="4">
    <source>
        <dbReference type="EMBL" id="KAK0618994.1"/>
    </source>
</evidence>
<dbReference type="EMBL" id="JAULSU010000004">
    <property type="protein sequence ID" value="KAK0618994.1"/>
    <property type="molecule type" value="Genomic_DNA"/>
</dbReference>
<dbReference type="PANTHER" id="PTHR42901">
    <property type="entry name" value="ALCOHOL DEHYDROGENASE"/>
    <property type="match status" value="1"/>
</dbReference>
<dbReference type="InterPro" id="IPR002347">
    <property type="entry name" value="SDR_fam"/>
</dbReference>
<evidence type="ECO:0000313" key="5">
    <source>
        <dbReference type="Proteomes" id="UP001175000"/>
    </source>
</evidence>
<keyword evidence="5" id="KW-1185">Reference proteome</keyword>
<dbReference type="PANTHER" id="PTHR42901:SF1">
    <property type="entry name" value="ALCOHOL DEHYDROGENASE"/>
    <property type="match status" value="1"/>
</dbReference>
<dbReference type="InterPro" id="IPR057326">
    <property type="entry name" value="KR_dom"/>
</dbReference>
<dbReference type="PRINTS" id="PR00081">
    <property type="entry name" value="GDHRDH"/>
</dbReference>
<comment type="similarity">
    <text evidence="1">Belongs to the short-chain dehydrogenases/reductases (SDR) family.</text>
</comment>
<organism evidence="4 5">
    <name type="scientific">Immersiella caudata</name>
    <dbReference type="NCBI Taxonomy" id="314043"/>
    <lineage>
        <taxon>Eukaryota</taxon>
        <taxon>Fungi</taxon>
        <taxon>Dikarya</taxon>
        <taxon>Ascomycota</taxon>
        <taxon>Pezizomycotina</taxon>
        <taxon>Sordariomycetes</taxon>
        <taxon>Sordariomycetidae</taxon>
        <taxon>Sordariales</taxon>
        <taxon>Lasiosphaeriaceae</taxon>
        <taxon>Immersiella</taxon>
    </lineage>
</organism>
<reference evidence="4" key="1">
    <citation type="submission" date="2023-06" db="EMBL/GenBank/DDBJ databases">
        <title>Genome-scale phylogeny and comparative genomics of the fungal order Sordariales.</title>
        <authorList>
            <consortium name="Lawrence Berkeley National Laboratory"/>
            <person name="Hensen N."/>
            <person name="Bonometti L."/>
            <person name="Westerberg I."/>
            <person name="Brannstrom I.O."/>
            <person name="Guillou S."/>
            <person name="Cros-Aarteil S."/>
            <person name="Calhoun S."/>
            <person name="Haridas S."/>
            <person name="Kuo A."/>
            <person name="Mondo S."/>
            <person name="Pangilinan J."/>
            <person name="Riley R."/>
            <person name="Labutti K."/>
            <person name="Andreopoulos B."/>
            <person name="Lipzen A."/>
            <person name="Chen C."/>
            <person name="Yanf M."/>
            <person name="Daum C."/>
            <person name="Ng V."/>
            <person name="Clum A."/>
            <person name="Steindorff A."/>
            <person name="Ohm R."/>
            <person name="Martin F."/>
            <person name="Silar P."/>
            <person name="Natvig D."/>
            <person name="Lalanne C."/>
            <person name="Gautier V."/>
            <person name="Ament-Velasquez S.L."/>
            <person name="Kruys A."/>
            <person name="Hutchinson M.I."/>
            <person name="Powell A.J."/>
            <person name="Barry K."/>
            <person name="Miller A.N."/>
            <person name="Grigoriev I.V."/>
            <person name="Debuchy R."/>
            <person name="Gladieux P."/>
            <person name="Thoren M.H."/>
            <person name="Johannesson H."/>
        </authorList>
    </citation>
    <scope>NUCLEOTIDE SEQUENCE</scope>
    <source>
        <strain evidence="4">CBS 606.72</strain>
    </source>
</reference>
<dbReference type="Proteomes" id="UP001175000">
    <property type="component" value="Unassembled WGS sequence"/>
</dbReference>
<dbReference type="CDD" id="cd05233">
    <property type="entry name" value="SDR_c"/>
    <property type="match status" value="1"/>
</dbReference>
<dbReference type="SMART" id="SM00822">
    <property type="entry name" value="PKS_KR"/>
    <property type="match status" value="1"/>
</dbReference>
<dbReference type="InterPro" id="IPR036291">
    <property type="entry name" value="NAD(P)-bd_dom_sf"/>
</dbReference>
<evidence type="ECO:0000256" key="1">
    <source>
        <dbReference type="ARBA" id="ARBA00006484"/>
    </source>
</evidence>
<dbReference type="SUPFAM" id="SSF51735">
    <property type="entry name" value="NAD(P)-binding Rossmann-fold domains"/>
    <property type="match status" value="1"/>
</dbReference>